<gene>
    <name evidence="2" type="ORF">BW34_00199</name>
</gene>
<dbReference type="SUPFAM" id="SSF55729">
    <property type="entry name" value="Acyl-CoA N-acyltransferases (Nat)"/>
    <property type="match status" value="1"/>
</dbReference>
<dbReference type="AlphaFoldDB" id="A0A031FYB7"/>
<dbReference type="InterPro" id="IPR016181">
    <property type="entry name" value="Acyl_CoA_acyltransferase"/>
</dbReference>
<evidence type="ECO:0000313" key="2">
    <source>
        <dbReference type="EMBL" id="EZP29583.1"/>
    </source>
</evidence>
<accession>A0A031FYB7</accession>
<dbReference type="GO" id="GO:0016747">
    <property type="term" value="F:acyltransferase activity, transferring groups other than amino-acyl groups"/>
    <property type="evidence" value="ECO:0007669"/>
    <property type="project" value="InterPro"/>
</dbReference>
<organism evidence="2 3">
    <name type="scientific">Microbacterium oleivorans</name>
    <dbReference type="NCBI Taxonomy" id="273677"/>
    <lineage>
        <taxon>Bacteria</taxon>
        <taxon>Bacillati</taxon>
        <taxon>Actinomycetota</taxon>
        <taxon>Actinomycetes</taxon>
        <taxon>Micrococcales</taxon>
        <taxon>Microbacteriaceae</taxon>
        <taxon>Microbacterium</taxon>
    </lineage>
</organism>
<proteinExistence type="predicted"/>
<dbReference type="Gene3D" id="3.40.630.30">
    <property type="match status" value="1"/>
</dbReference>
<reference evidence="2 3" key="1">
    <citation type="submission" date="2014-03" db="EMBL/GenBank/DDBJ databases">
        <title>Draft Genome Sequences of 13 Willow Endophytes.</title>
        <authorList>
            <person name="Gan H.Y."/>
            <person name="Gan H.M."/>
            <person name="Savka M.A."/>
            <person name="Hudson A.O."/>
        </authorList>
    </citation>
    <scope>NUCLEOTIDE SEQUENCE [LARGE SCALE GENOMIC DNA]</scope>
    <source>
        <strain evidence="2 3">RIT293</strain>
    </source>
</reference>
<dbReference type="PATRIC" id="fig|273677.3.peg.193"/>
<dbReference type="PANTHER" id="PTHR43792:SF1">
    <property type="entry name" value="N-ACETYLTRANSFERASE DOMAIN-CONTAINING PROTEIN"/>
    <property type="match status" value="1"/>
</dbReference>
<dbReference type="PANTHER" id="PTHR43792">
    <property type="entry name" value="GNAT FAMILY, PUTATIVE (AFU_ORTHOLOGUE AFUA_3G00765)-RELATED-RELATED"/>
    <property type="match status" value="1"/>
</dbReference>
<dbReference type="OrthoDB" id="3533156at2"/>
<dbReference type="InterPro" id="IPR000182">
    <property type="entry name" value="GNAT_dom"/>
</dbReference>
<comment type="caution">
    <text evidence="2">The sequence shown here is derived from an EMBL/GenBank/DDBJ whole genome shotgun (WGS) entry which is preliminary data.</text>
</comment>
<dbReference type="EMBL" id="JFYO01000001">
    <property type="protein sequence ID" value="EZP29583.1"/>
    <property type="molecule type" value="Genomic_DNA"/>
</dbReference>
<evidence type="ECO:0000313" key="3">
    <source>
        <dbReference type="Proteomes" id="UP000024001"/>
    </source>
</evidence>
<dbReference type="Proteomes" id="UP000024001">
    <property type="component" value="Unassembled WGS sequence"/>
</dbReference>
<name>A0A031FYB7_9MICO</name>
<protein>
    <submittedName>
        <fullName evidence="2">N-acetyltransferase GCN5</fullName>
    </submittedName>
</protein>
<dbReference type="Pfam" id="PF13302">
    <property type="entry name" value="Acetyltransf_3"/>
    <property type="match status" value="1"/>
</dbReference>
<keyword evidence="3" id="KW-1185">Reference proteome</keyword>
<dbReference type="RefSeq" id="WP_036308712.1">
    <property type="nucleotide sequence ID" value="NZ_JFYO01000001.1"/>
</dbReference>
<dbReference type="eggNOG" id="COG1670">
    <property type="taxonomic scope" value="Bacteria"/>
</dbReference>
<evidence type="ECO:0000259" key="1">
    <source>
        <dbReference type="PROSITE" id="PS51186"/>
    </source>
</evidence>
<sequence length="170" mass="19597">MRLQTTRLVLRDMSETDLPNLREILTDPVAMAAYEGPFDDSESQAWLDRNLQRYDEDGFGLWAVELRDAPGRMIGQCGITRQRLEDDDILEVGYLFHRAHWHRGFATEAATASRDWAFRQLDAATIWAKVRDTNVASMNVAIRLGMTVRRRFLTHYRGADMPHLGFAVDR</sequence>
<dbReference type="InterPro" id="IPR051531">
    <property type="entry name" value="N-acetyltransferase"/>
</dbReference>
<feature type="domain" description="N-acetyltransferase" evidence="1">
    <location>
        <begin position="8"/>
        <end position="170"/>
    </location>
</feature>
<dbReference type="PROSITE" id="PS51186">
    <property type="entry name" value="GNAT"/>
    <property type="match status" value="1"/>
</dbReference>
<keyword evidence="2" id="KW-0808">Transferase</keyword>